<reference evidence="1 2" key="1">
    <citation type="submission" date="2020-12" db="EMBL/GenBank/DDBJ databases">
        <title>FDA dAtabase for Regulatory Grade micrObial Sequences (FDA-ARGOS): Supporting development and validation of Infectious Disease Dx tests.</title>
        <authorList>
            <person name="Sproer C."/>
            <person name="Gronow S."/>
            <person name="Severitt S."/>
            <person name="Schroder I."/>
            <person name="Tallon L."/>
            <person name="Sadzewicz L."/>
            <person name="Zhao X."/>
            <person name="Boylan J."/>
            <person name="Ott S."/>
            <person name="Bowen H."/>
            <person name="Vavikolanu K."/>
            <person name="Mehta A."/>
            <person name="Aluvathingal J."/>
            <person name="Nadendla S."/>
            <person name="Lowell S."/>
            <person name="Myers T."/>
            <person name="Yan Y."/>
            <person name="Sichtig H."/>
        </authorList>
    </citation>
    <scope>NUCLEOTIDE SEQUENCE [LARGE SCALE GENOMIC DNA]</scope>
    <source>
        <strain evidence="1 2">FDAARGOS_986</strain>
    </source>
</reference>
<accession>A0A7T4DQG7</accession>
<dbReference type="GeneID" id="69550136"/>
<sequence>MNHSPFSRIIDNGHLILRLLNRGELDLADIELDKYLGSLDDIFSGIKSGTNLNAEERQVLKQFKDIFTLIEEQKSSVEIKLLQFSKAGKATKRYKSNAG</sequence>
<evidence type="ECO:0000313" key="2">
    <source>
        <dbReference type="Proteomes" id="UP000595481"/>
    </source>
</evidence>
<proteinExistence type="predicted"/>
<dbReference type="Proteomes" id="UP000595481">
    <property type="component" value="Chromosome"/>
</dbReference>
<dbReference type="EMBL" id="CP066092">
    <property type="protein sequence ID" value="QQB20449.1"/>
    <property type="molecule type" value="Genomic_DNA"/>
</dbReference>
<name>A0A7T4DQG7_AERJA</name>
<gene>
    <name evidence="1" type="ORF">I6H43_02590</name>
</gene>
<keyword evidence="2" id="KW-1185">Reference proteome</keyword>
<protein>
    <submittedName>
        <fullName evidence="1">Uncharacterized protein</fullName>
    </submittedName>
</protein>
<dbReference type="RefSeq" id="WP_042033445.1">
    <property type="nucleotide sequence ID" value="NZ_CAWMFX010000057.1"/>
</dbReference>
<evidence type="ECO:0000313" key="1">
    <source>
        <dbReference type="EMBL" id="QQB20449.1"/>
    </source>
</evidence>
<organism evidence="1 2">
    <name type="scientific">Aeromonas jandaei</name>
    <dbReference type="NCBI Taxonomy" id="650"/>
    <lineage>
        <taxon>Bacteria</taxon>
        <taxon>Pseudomonadati</taxon>
        <taxon>Pseudomonadota</taxon>
        <taxon>Gammaproteobacteria</taxon>
        <taxon>Aeromonadales</taxon>
        <taxon>Aeromonadaceae</taxon>
        <taxon>Aeromonas</taxon>
    </lineage>
</organism>